<sequence length="612" mass="70710">MSSNDTLIELAKQQQVVLTNLISRLFDKSIEGLRLTESEIVGLLVRHRWYHSNMYQLAALKSTINSIHTDHDRKIYEIFSEIQHTKEKLKEILHRMLDCSEIALNKDILERNIEELMQKIDKQTENLDKSVLLGLIFQQLGLAAILAGIMALSAGAGAFGVGTLGVGLLAGNATSEIIFHVKLFKLSTEIQEYIGTISRQKTQQIARMKKYFDNFEQRVRQRNANQLKIDIVWYDKEIHHQENQYFAKELSHQFSPNNYQVVLFDNEHRVINFVQTNITNNIILITTGSAGRSVISAIGHYCNITGIILFCMRVDVHRSWTEKFKKILLITNQFNEVVEKIKHIECGDIYFVNNGLSIGDARLKMPNIEVYLSINANGSIINNFLSIRREQLHHRTNMEQLYRKIMSKNIYPNGIPDHLQLANLNCFISKFLEALQQPKPEISIITLYTLEAPHYYKILNDILNRLDEELILLIGDYVKALRYALLVYEDQKNKIQKKTNMTFYRGLCLTKGNSFQEFLRKFRVGDFIIFPSFSSTSMDKREAESFTKGKGVILEISVDCTQMNRPKNISAVSKYLDEDEVLLDCFSILEVQDIKKVTDNIFFYTCELKLHI</sequence>
<dbReference type="Proteomes" id="UP000663828">
    <property type="component" value="Unassembled WGS sequence"/>
</dbReference>
<evidence type="ECO:0000256" key="1">
    <source>
        <dbReference type="SAM" id="Coils"/>
    </source>
</evidence>
<gene>
    <name evidence="3" type="ORF">XAT740_LOCUS35158</name>
</gene>
<evidence type="ECO:0000313" key="3">
    <source>
        <dbReference type="EMBL" id="CAF1419888.1"/>
    </source>
</evidence>
<name>A0A815MAK0_ADIRI</name>
<dbReference type="InterPro" id="IPR003540">
    <property type="entry name" value="ADP-ribosyltransferase"/>
</dbReference>
<dbReference type="GO" id="GO:0005576">
    <property type="term" value="C:extracellular region"/>
    <property type="evidence" value="ECO:0007669"/>
    <property type="project" value="InterPro"/>
</dbReference>
<dbReference type="PROSITE" id="PS51996">
    <property type="entry name" value="TR_MART"/>
    <property type="match status" value="1"/>
</dbReference>
<evidence type="ECO:0000313" key="4">
    <source>
        <dbReference type="Proteomes" id="UP000663828"/>
    </source>
</evidence>
<accession>A0A815MAK0</accession>
<keyword evidence="1" id="KW-0175">Coiled coil</keyword>
<dbReference type="Pfam" id="PF03496">
    <property type="entry name" value="ADPrib_exo_Tox"/>
    <property type="match status" value="1"/>
</dbReference>
<dbReference type="Gene3D" id="3.90.176.10">
    <property type="entry name" value="Toxin ADP-ribosyltransferase, Chain A, domain 1"/>
    <property type="match status" value="1"/>
</dbReference>
<reference evidence="3" key="1">
    <citation type="submission" date="2021-02" db="EMBL/GenBank/DDBJ databases">
        <authorList>
            <person name="Nowell W R."/>
        </authorList>
    </citation>
    <scope>NUCLEOTIDE SEQUENCE</scope>
</reference>
<proteinExistence type="predicted"/>
<keyword evidence="4" id="KW-1185">Reference proteome</keyword>
<dbReference type="SUPFAM" id="SSF56399">
    <property type="entry name" value="ADP-ribosylation"/>
    <property type="match status" value="1"/>
</dbReference>
<feature type="coiled-coil region" evidence="1">
    <location>
        <begin position="99"/>
        <end position="133"/>
    </location>
</feature>
<evidence type="ECO:0000259" key="2">
    <source>
        <dbReference type="Pfam" id="PF03496"/>
    </source>
</evidence>
<comment type="caution">
    <text evidence="3">The sequence shown here is derived from an EMBL/GenBank/DDBJ whole genome shotgun (WGS) entry which is preliminary data.</text>
</comment>
<organism evidence="3 4">
    <name type="scientific">Adineta ricciae</name>
    <name type="common">Rotifer</name>
    <dbReference type="NCBI Taxonomy" id="249248"/>
    <lineage>
        <taxon>Eukaryota</taxon>
        <taxon>Metazoa</taxon>
        <taxon>Spiralia</taxon>
        <taxon>Gnathifera</taxon>
        <taxon>Rotifera</taxon>
        <taxon>Eurotatoria</taxon>
        <taxon>Bdelloidea</taxon>
        <taxon>Adinetida</taxon>
        <taxon>Adinetidae</taxon>
        <taxon>Adineta</taxon>
    </lineage>
</organism>
<feature type="domain" description="ADP ribosyltransferase" evidence="2">
    <location>
        <begin position="496"/>
        <end position="598"/>
    </location>
</feature>
<protein>
    <recommendedName>
        <fullName evidence="2">ADP ribosyltransferase domain-containing protein</fullName>
    </recommendedName>
</protein>
<dbReference type="EMBL" id="CAJNOR010003498">
    <property type="protein sequence ID" value="CAF1419888.1"/>
    <property type="molecule type" value="Genomic_DNA"/>
</dbReference>
<dbReference type="AlphaFoldDB" id="A0A815MAK0"/>